<evidence type="ECO:0000313" key="3">
    <source>
        <dbReference type="Proteomes" id="UP000297245"/>
    </source>
</evidence>
<name>A0A4S8L0B3_DENBC</name>
<feature type="compositionally biased region" description="Polar residues" evidence="1">
    <location>
        <begin position="1"/>
        <end position="17"/>
    </location>
</feature>
<feature type="region of interest" description="Disordered" evidence="1">
    <location>
        <begin position="1"/>
        <end position="58"/>
    </location>
</feature>
<proteinExistence type="predicted"/>
<accession>A0A4S8L0B3</accession>
<dbReference type="OrthoDB" id="2634326at2759"/>
<dbReference type="Proteomes" id="UP000297245">
    <property type="component" value="Unassembled WGS sequence"/>
</dbReference>
<dbReference type="EMBL" id="ML179816">
    <property type="protein sequence ID" value="THU81358.1"/>
    <property type="molecule type" value="Genomic_DNA"/>
</dbReference>
<evidence type="ECO:0000313" key="2">
    <source>
        <dbReference type="EMBL" id="THU81358.1"/>
    </source>
</evidence>
<protein>
    <submittedName>
        <fullName evidence="2">Uncharacterized protein</fullName>
    </submittedName>
</protein>
<reference evidence="2 3" key="1">
    <citation type="journal article" date="2019" name="Nat. Ecol. Evol.">
        <title>Megaphylogeny resolves global patterns of mushroom evolution.</title>
        <authorList>
            <person name="Varga T."/>
            <person name="Krizsan K."/>
            <person name="Foldi C."/>
            <person name="Dima B."/>
            <person name="Sanchez-Garcia M."/>
            <person name="Sanchez-Ramirez S."/>
            <person name="Szollosi G.J."/>
            <person name="Szarkandi J.G."/>
            <person name="Papp V."/>
            <person name="Albert L."/>
            <person name="Andreopoulos W."/>
            <person name="Angelini C."/>
            <person name="Antonin V."/>
            <person name="Barry K.W."/>
            <person name="Bougher N.L."/>
            <person name="Buchanan P."/>
            <person name="Buyck B."/>
            <person name="Bense V."/>
            <person name="Catcheside P."/>
            <person name="Chovatia M."/>
            <person name="Cooper J."/>
            <person name="Damon W."/>
            <person name="Desjardin D."/>
            <person name="Finy P."/>
            <person name="Geml J."/>
            <person name="Haridas S."/>
            <person name="Hughes K."/>
            <person name="Justo A."/>
            <person name="Karasinski D."/>
            <person name="Kautmanova I."/>
            <person name="Kiss B."/>
            <person name="Kocsube S."/>
            <person name="Kotiranta H."/>
            <person name="LaButti K.M."/>
            <person name="Lechner B.E."/>
            <person name="Liimatainen K."/>
            <person name="Lipzen A."/>
            <person name="Lukacs Z."/>
            <person name="Mihaltcheva S."/>
            <person name="Morgado L.N."/>
            <person name="Niskanen T."/>
            <person name="Noordeloos M.E."/>
            <person name="Ohm R.A."/>
            <person name="Ortiz-Santana B."/>
            <person name="Ovrebo C."/>
            <person name="Racz N."/>
            <person name="Riley R."/>
            <person name="Savchenko A."/>
            <person name="Shiryaev A."/>
            <person name="Soop K."/>
            <person name="Spirin V."/>
            <person name="Szebenyi C."/>
            <person name="Tomsovsky M."/>
            <person name="Tulloss R.E."/>
            <person name="Uehling J."/>
            <person name="Grigoriev I.V."/>
            <person name="Vagvolgyi C."/>
            <person name="Papp T."/>
            <person name="Martin F.M."/>
            <person name="Miettinen O."/>
            <person name="Hibbett D.S."/>
            <person name="Nagy L.G."/>
        </authorList>
    </citation>
    <scope>NUCLEOTIDE SEQUENCE [LARGE SCALE GENOMIC DNA]</scope>
    <source>
        <strain evidence="2 3">CBS 962.96</strain>
    </source>
</reference>
<feature type="compositionally biased region" description="Low complexity" evidence="1">
    <location>
        <begin position="461"/>
        <end position="480"/>
    </location>
</feature>
<sequence>MAHTCSDGSFSFKTPSKQGIPYKKKAPTTGNTGRNHRGSCVATSAMEPDTEPVESGPTRDRLLSYSSSFLLTTNIVLLVWSVGSLLVLTADNPSSTCTVQSSCVDCVLKFEQTFIFSISQSEGSSCERMLSTNIDAPIPVFPPCSYEGRVGAVFSEQKVFVTTPTEECIFSPLRDRRTIRLRQEPHFGEEDPLYFPQPFSNSLPHLPLIPLPSPDKNNLHYIAWYRPTHDDFVLVNPEDESGSSNGLGLISSAVRAQLQFAIDNTTAKISGYDSLVSTPDGSHSTLVDSDKYIKDYSCSLQWLMAQLNCACTFKRSSMTFALVQRIYLETVARVDWLINYKPFYAGPRVDRPVAKVVGALVGNIETAEHLWRLGVPLWLVRDIEMKDPNLRVDKWIEPSDAVEGLDKRTSGFRLSFQEADPPNLDIWSGMLSVTNFDRYTAMSRVLRRAATAHLYEEEPESTTSNPQASTSTSSSTTTTAKSDKRPRKRMKTETTQPPPLPPPNVRSKFEEVDSDVTPPALKMWREASKQVGVHFNPNAHKSPLGYFLPDAQMIAGLGRESGNFQTRTAYLEVWLKLRHVLLYRLKTASVKPLGPSRWRTLLGIERLQFRDQKSLKQKAEVEEMLMEALRGTDMQHKLDISRLNTIVVKWQNSPIDVSNVESRILKEILWELFEASFRYELLVMDRRFYHGVSTREEREPQVLSAMMLHFKGALVPSDLSAATEGFASSRLFDRRMALWGLLKIMDDWNGAGTLPITLRQGSGLRKRVDPQQTDTIPIREVDEIEYAVVHHYISSFAITFGRAPILPHQL</sequence>
<dbReference type="AlphaFoldDB" id="A0A4S8L0B3"/>
<evidence type="ECO:0000256" key="1">
    <source>
        <dbReference type="SAM" id="MobiDB-lite"/>
    </source>
</evidence>
<organism evidence="2 3">
    <name type="scientific">Dendrothele bispora (strain CBS 962.96)</name>
    <dbReference type="NCBI Taxonomy" id="1314807"/>
    <lineage>
        <taxon>Eukaryota</taxon>
        <taxon>Fungi</taxon>
        <taxon>Dikarya</taxon>
        <taxon>Basidiomycota</taxon>
        <taxon>Agaricomycotina</taxon>
        <taxon>Agaricomycetes</taxon>
        <taxon>Agaricomycetidae</taxon>
        <taxon>Agaricales</taxon>
        <taxon>Agaricales incertae sedis</taxon>
        <taxon>Dendrothele</taxon>
    </lineage>
</organism>
<feature type="region of interest" description="Disordered" evidence="1">
    <location>
        <begin position="455"/>
        <end position="511"/>
    </location>
</feature>
<gene>
    <name evidence="2" type="ORF">K435DRAFT_873437</name>
</gene>
<keyword evidence="3" id="KW-1185">Reference proteome</keyword>